<gene>
    <name evidence="3" type="ORF">KHU32_14135</name>
</gene>
<dbReference type="PANTHER" id="PTHR42928:SF5">
    <property type="entry name" value="BLR1237 PROTEIN"/>
    <property type="match status" value="1"/>
</dbReference>
<proteinExistence type="inferred from homology"/>
<accession>A0ABS5QEV7</accession>
<feature type="signal peptide" evidence="2">
    <location>
        <begin position="1"/>
        <end position="25"/>
    </location>
</feature>
<dbReference type="PIRSF" id="PIRSF017082">
    <property type="entry name" value="YflP"/>
    <property type="match status" value="1"/>
</dbReference>
<dbReference type="InterPro" id="IPR042100">
    <property type="entry name" value="Bug_dom1"/>
</dbReference>
<evidence type="ECO:0000256" key="2">
    <source>
        <dbReference type="SAM" id="SignalP"/>
    </source>
</evidence>
<evidence type="ECO:0000256" key="1">
    <source>
        <dbReference type="ARBA" id="ARBA00006987"/>
    </source>
</evidence>
<keyword evidence="4" id="KW-1185">Reference proteome</keyword>
<dbReference type="CDD" id="cd13578">
    <property type="entry name" value="PBP2_Bug27"/>
    <property type="match status" value="1"/>
</dbReference>
<dbReference type="Pfam" id="PF03401">
    <property type="entry name" value="TctC"/>
    <property type="match status" value="1"/>
</dbReference>
<comment type="caution">
    <text evidence="3">The sequence shown here is derived from an EMBL/GenBank/DDBJ whole genome shotgun (WGS) entry which is preliminary data.</text>
</comment>
<dbReference type="PANTHER" id="PTHR42928">
    <property type="entry name" value="TRICARBOXYLATE-BINDING PROTEIN"/>
    <property type="match status" value="1"/>
</dbReference>
<sequence length="326" mass="34363">MLRRRHLLAVPPSLAAALASPGVRAQPGYPSRPIRLLVGFAPSGSTDIVARAMSQKLQSLLGQPIVVENRPGAGGNIATEQVSRSAPDGHTLLLGTIGPLAINPTLYRDLPFDPLKDLTSISRVGLVLNVLAVPADRPWRSVAELLAAARARPDTLTCATSGVGGAGHLANEQMNALAGVRTVHVPYRGGGALLADLVSGKVDYAFTTALNAVPQTEAGKLRLLAVPTAQRSRLLPQVPTMAESGLPGFEMMDWIALMGPRDLPAPIVRTIADAVRATLTDPELVAQLAERRVEVEPSSPGELVQFLRDETARWAPIVRASGSTPD</sequence>
<comment type="similarity">
    <text evidence="1">Belongs to the UPF0065 (bug) family.</text>
</comment>
<keyword evidence="2" id="KW-0732">Signal</keyword>
<dbReference type="InterPro" id="IPR005064">
    <property type="entry name" value="BUG"/>
</dbReference>
<dbReference type="Proteomes" id="UP000766336">
    <property type="component" value="Unassembled WGS sequence"/>
</dbReference>
<dbReference type="SUPFAM" id="SSF53850">
    <property type="entry name" value="Periplasmic binding protein-like II"/>
    <property type="match status" value="1"/>
</dbReference>
<protein>
    <submittedName>
        <fullName evidence="3">Tripartite tricarboxylate transporter substrate binding protein</fullName>
    </submittedName>
</protein>
<dbReference type="EMBL" id="JAHCDA010000002">
    <property type="protein sequence ID" value="MBS7812087.1"/>
    <property type="molecule type" value="Genomic_DNA"/>
</dbReference>
<evidence type="ECO:0000313" key="3">
    <source>
        <dbReference type="EMBL" id="MBS7812087.1"/>
    </source>
</evidence>
<name>A0ABS5QEV7_9PROT</name>
<evidence type="ECO:0000313" key="4">
    <source>
        <dbReference type="Proteomes" id="UP000766336"/>
    </source>
</evidence>
<feature type="chain" id="PRO_5046111182" evidence="2">
    <location>
        <begin position="26"/>
        <end position="326"/>
    </location>
</feature>
<dbReference type="Gene3D" id="3.40.190.150">
    <property type="entry name" value="Bordetella uptake gene, domain 1"/>
    <property type="match status" value="1"/>
</dbReference>
<organism evidence="3 4">
    <name type="scientific">Roseococcus pinisoli</name>
    <dbReference type="NCBI Taxonomy" id="2835040"/>
    <lineage>
        <taxon>Bacteria</taxon>
        <taxon>Pseudomonadati</taxon>
        <taxon>Pseudomonadota</taxon>
        <taxon>Alphaproteobacteria</taxon>
        <taxon>Acetobacterales</taxon>
        <taxon>Roseomonadaceae</taxon>
        <taxon>Roseococcus</taxon>
    </lineage>
</organism>
<dbReference type="RefSeq" id="WP_213670723.1">
    <property type="nucleotide sequence ID" value="NZ_JAHCDA010000002.1"/>
</dbReference>
<dbReference type="Gene3D" id="3.40.190.10">
    <property type="entry name" value="Periplasmic binding protein-like II"/>
    <property type="match status" value="1"/>
</dbReference>
<reference evidence="3 4" key="1">
    <citation type="submission" date="2021-05" db="EMBL/GenBank/DDBJ databases">
        <title>Roseococcus sp. XZZS9, whole genome shotgun sequencing project.</title>
        <authorList>
            <person name="Zhao G."/>
            <person name="Shen L."/>
        </authorList>
    </citation>
    <scope>NUCLEOTIDE SEQUENCE [LARGE SCALE GENOMIC DNA]</scope>
    <source>
        <strain evidence="3 4">XZZS9</strain>
    </source>
</reference>